<dbReference type="VEuPathDB" id="FungiDB:Z518_04502"/>
<feature type="compositionally biased region" description="Basic and acidic residues" evidence="1">
    <location>
        <begin position="138"/>
        <end position="151"/>
    </location>
</feature>
<feature type="region of interest" description="Disordered" evidence="1">
    <location>
        <begin position="132"/>
        <end position="388"/>
    </location>
</feature>
<dbReference type="RefSeq" id="XP_013273662.1">
    <property type="nucleotide sequence ID" value="XM_013418208.1"/>
</dbReference>
<feature type="compositionally biased region" description="Basic and acidic residues" evidence="1">
    <location>
        <begin position="261"/>
        <end position="277"/>
    </location>
</feature>
<dbReference type="OrthoDB" id="4149815at2759"/>
<reference evidence="2 3" key="1">
    <citation type="submission" date="2015-01" db="EMBL/GenBank/DDBJ databases">
        <title>The Genome Sequence of Rhinocladiella mackenzie CBS 650.93.</title>
        <authorList>
            <consortium name="The Broad Institute Genomics Platform"/>
            <person name="Cuomo C."/>
            <person name="de Hoog S."/>
            <person name="Gorbushina A."/>
            <person name="Stielow B."/>
            <person name="Teixiera M."/>
            <person name="Abouelleil A."/>
            <person name="Chapman S.B."/>
            <person name="Priest M."/>
            <person name="Young S.K."/>
            <person name="Wortman J."/>
            <person name="Nusbaum C."/>
            <person name="Birren B."/>
        </authorList>
    </citation>
    <scope>NUCLEOTIDE SEQUENCE [LARGE SCALE GENOMIC DNA]</scope>
    <source>
        <strain evidence="2 3">CBS 650.93</strain>
    </source>
</reference>
<dbReference type="Proteomes" id="UP000053617">
    <property type="component" value="Unassembled WGS sequence"/>
</dbReference>
<keyword evidence="3" id="KW-1185">Reference proteome</keyword>
<protein>
    <submittedName>
        <fullName evidence="2">Rhinocladiella mackenziei CBS 650.93 unplaced genomic scaffold supercont1.3, whole genome shotgun sequence</fullName>
    </submittedName>
</protein>
<evidence type="ECO:0000256" key="1">
    <source>
        <dbReference type="SAM" id="MobiDB-lite"/>
    </source>
</evidence>
<dbReference type="HOGENOM" id="CLU_733623_0_0_1"/>
<sequence length="388" mass="46522">MSSRGEDRSYKVVYSSRTRDPDPIDDPIPRQRTRRDHDYDYDYPMEQSYSRDYRDDRIEIDRRVRATDPRGHPAPAPLPHAPATTKTTYEVGRDRNSEAYVKRSNALVIERPREAGRYEYEVLRPERRDDGTFVVDVDGPRSRDYVDRDVPVYDLPPRTRYYDMPPAAPRPVRDDDIVMYESSHSGGRDRAVAQSSYKDVQVIEDIDDDPRYRRRGRAPEAYIDDSAPPKRLRSSMRGRNNSPPDRLERRRSQSVGFYRDQIIHHDASESRHERPGAEAHIAGRYLRRDYNDDFDDDYRPRPRNGRRDSYGPRRSDPRLNDDYYDDDRRTYTEETMRRYEYEDEERAAYPPQRGYSRHRRHRHHRNDDDRSTFSEYETEVKKTKEYHR</sequence>
<feature type="compositionally biased region" description="Basic and acidic residues" evidence="1">
    <location>
        <begin position="1"/>
        <end position="10"/>
    </location>
</feature>
<evidence type="ECO:0000313" key="2">
    <source>
        <dbReference type="EMBL" id="KIX06526.1"/>
    </source>
</evidence>
<accession>A0A0D2ITQ3</accession>
<evidence type="ECO:0000313" key="3">
    <source>
        <dbReference type="Proteomes" id="UP000053617"/>
    </source>
</evidence>
<feature type="compositionally biased region" description="Basic and acidic residues" evidence="1">
    <location>
        <begin position="365"/>
        <end position="388"/>
    </location>
</feature>
<feature type="compositionally biased region" description="Basic residues" evidence="1">
    <location>
        <begin position="355"/>
        <end position="364"/>
    </location>
</feature>
<name>A0A0D2ITQ3_9EURO</name>
<feature type="region of interest" description="Disordered" evidence="1">
    <location>
        <begin position="1"/>
        <end position="97"/>
    </location>
</feature>
<dbReference type="GeneID" id="25292573"/>
<organism evidence="2 3">
    <name type="scientific">Rhinocladiella mackenziei CBS 650.93</name>
    <dbReference type="NCBI Taxonomy" id="1442369"/>
    <lineage>
        <taxon>Eukaryota</taxon>
        <taxon>Fungi</taxon>
        <taxon>Dikarya</taxon>
        <taxon>Ascomycota</taxon>
        <taxon>Pezizomycotina</taxon>
        <taxon>Eurotiomycetes</taxon>
        <taxon>Chaetothyriomycetidae</taxon>
        <taxon>Chaetothyriales</taxon>
        <taxon>Herpotrichiellaceae</taxon>
        <taxon>Rhinocladiella</taxon>
    </lineage>
</organism>
<dbReference type="AlphaFoldDB" id="A0A0D2ITQ3"/>
<proteinExistence type="predicted"/>
<gene>
    <name evidence="2" type="ORF">Z518_04502</name>
</gene>
<feature type="compositionally biased region" description="Basic and acidic residues" evidence="1">
    <location>
        <begin position="286"/>
        <end position="340"/>
    </location>
</feature>
<feature type="compositionally biased region" description="Basic and acidic residues" evidence="1">
    <location>
        <begin position="49"/>
        <end position="71"/>
    </location>
</feature>
<dbReference type="EMBL" id="KN847477">
    <property type="protein sequence ID" value="KIX06526.1"/>
    <property type="molecule type" value="Genomic_DNA"/>
</dbReference>